<accession>A0A067SLA4</accession>
<dbReference type="HOGENOM" id="CLU_1917212_0_0_1"/>
<organism evidence="1 2">
    <name type="scientific">Galerina marginata (strain CBS 339.88)</name>
    <dbReference type="NCBI Taxonomy" id="685588"/>
    <lineage>
        <taxon>Eukaryota</taxon>
        <taxon>Fungi</taxon>
        <taxon>Dikarya</taxon>
        <taxon>Basidiomycota</taxon>
        <taxon>Agaricomycotina</taxon>
        <taxon>Agaricomycetes</taxon>
        <taxon>Agaricomycetidae</taxon>
        <taxon>Agaricales</taxon>
        <taxon>Agaricineae</taxon>
        <taxon>Strophariaceae</taxon>
        <taxon>Galerina</taxon>
    </lineage>
</organism>
<dbReference type="Proteomes" id="UP000027222">
    <property type="component" value="Unassembled WGS sequence"/>
</dbReference>
<protein>
    <submittedName>
        <fullName evidence="1">Uncharacterized protein</fullName>
    </submittedName>
</protein>
<evidence type="ECO:0000313" key="2">
    <source>
        <dbReference type="Proteomes" id="UP000027222"/>
    </source>
</evidence>
<dbReference type="AlphaFoldDB" id="A0A067SLA4"/>
<proteinExistence type="predicted"/>
<keyword evidence="2" id="KW-1185">Reference proteome</keyword>
<name>A0A067SLA4_GALM3</name>
<evidence type="ECO:0000313" key="1">
    <source>
        <dbReference type="EMBL" id="KDR70812.1"/>
    </source>
</evidence>
<reference evidence="2" key="1">
    <citation type="journal article" date="2014" name="Proc. Natl. Acad. Sci. U.S.A.">
        <title>Extensive sampling of basidiomycete genomes demonstrates inadequacy of the white-rot/brown-rot paradigm for wood decay fungi.</title>
        <authorList>
            <person name="Riley R."/>
            <person name="Salamov A.A."/>
            <person name="Brown D.W."/>
            <person name="Nagy L.G."/>
            <person name="Floudas D."/>
            <person name="Held B.W."/>
            <person name="Levasseur A."/>
            <person name="Lombard V."/>
            <person name="Morin E."/>
            <person name="Otillar R."/>
            <person name="Lindquist E.A."/>
            <person name="Sun H."/>
            <person name="LaButti K.M."/>
            <person name="Schmutz J."/>
            <person name="Jabbour D."/>
            <person name="Luo H."/>
            <person name="Baker S.E."/>
            <person name="Pisabarro A.G."/>
            <person name="Walton J.D."/>
            <person name="Blanchette R.A."/>
            <person name="Henrissat B."/>
            <person name="Martin F."/>
            <person name="Cullen D."/>
            <person name="Hibbett D.S."/>
            <person name="Grigoriev I.V."/>
        </authorList>
    </citation>
    <scope>NUCLEOTIDE SEQUENCE [LARGE SCALE GENOMIC DNA]</scope>
    <source>
        <strain evidence="2">CBS 339.88</strain>
    </source>
</reference>
<gene>
    <name evidence="1" type="ORF">GALMADRAFT_75666</name>
</gene>
<sequence>MKLHNFLARSSSSSSLSPAVARGNSAGTYIRTSLAPHEDGIYFFQSLALQFTDICSLTVPIYDARNVDFNLKKDVASVKGLPLFEGGRQEIPDGSCVSVGHTVGIFKNKTGDESLTLNVHWVIIWGVPNKRY</sequence>
<dbReference type="EMBL" id="KL142395">
    <property type="protein sequence ID" value="KDR70812.1"/>
    <property type="molecule type" value="Genomic_DNA"/>
</dbReference>
<dbReference type="OrthoDB" id="3067694at2759"/>